<dbReference type="Proteomes" id="UP000247540">
    <property type="component" value="Unassembled WGS sequence"/>
</dbReference>
<comment type="caution">
    <text evidence="1">The sequence shown here is derived from an EMBL/GenBank/DDBJ whole genome shotgun (WGS) entry which is preliminary data.</text>
</comment>
<dbReference type="AlphaFoldDB" id="A0A318SIK2"/>
<dbReference type="OrthoDB" id="8912324at2"/>
<proteinExistence type="predicted"/>
<dbReference type="EMBL" id="QJTC01000029">
    <property type="protein sequence ID" value="PYE74178.1"/>
    <property type="molecule type" value="Genomic_DNA"/>
</dbReference>
<evidence type="ECO:0000313" key="1">
    <source>
        <dbReference type="EMBL" id="PYE74178.1"/>
    </source>
</evidence>
<evidence type="ECO:0000313" key="2">
    <source>
        <dbReference type="Proteomes" id="UP000247540"/>
    </source>
</evidence>
<name>A0A318SIK2_9BURK</name>
<accession>A0A318SIK2</accession>
<reference evidence="1 2" key="1">
    <citation type="submission" date="2018-06" db="EMBL/GenBank/DDBJ databases">
        <title>Genomic Encyclopedia of Type Strains, Phase III (KMG-III): the genomes of soil and plant-associated and newly described type strains.</title>
        <authorList>
            <person name="Whitman W."/>
        </authorList>
    </citation>
    <scope>NUCLEOTIDE SEQUENCE [LARGE SCALE GENOMIC DNA]</scope>
    <source>
        <strain evidence="1 2">CECT 7646</strain>
    </source>
</reference>
<keyword evidence="2" id="KW-1185">Reference proteome</keyword>
<protein>
    <recommendedName>
        <fullName evidence="3">Cysteine-rich CWC</fullName>
    </recommendedName>
</protein>
<gene>
    <name evidence="1" type="ORF">DFQ15_1294</name>
</gene>
<evidence type="ECO:0008006" key="3">
    <source>
        <dbReference type="Google" id="ProtNLM"/>
    </source>
</evidence>
<dbReference type="InterPro" id="IPR032720">
    <property type="entry name" value="Cys_rich_CWC"/>
</dbReference>
<dbReference type="Pfam" id="PF14375">
    <property type="entry name" value="Cys_rich_CWC"/>
    <property type="match status" value="1"/>
</dbReference>
<sequence>MATQPFSTAQAGDVPDGVDAAHCIVCGGSNGCAMAASGRADDAAACWCTAPGAVDPAALAAIPTALRGRACLCPRCAGAASIIG</sequence>
<dbReference type="RefSeq" id="WP_110466783.1">
    <property type="nucleotide sequence ID" value="NZ_JAMOFZ010000029.1"/>
</dbReference>
<organism evidence="1 2">
    <name type="scientific">Xylophilus ampelinus</name>
    <dbReference type="NCBI Taxonomy" id="54067"/>
    <lineage>
        <taxon>Bacteria</taxon>
        <taxon>Pseudomonadati</taxon>
        <taxon>Pseudomonadota</taxon>
        <taxon>Betaproteobacteria</taxon>
        <taxon>Burkholderiales</taxon>
        <taxon>Xylophilus</taxon>
    </lineage>
</organism>